<feature type="compositionally biased region" description="Basic and acidic residues" evidence="1">
    <location>
        <begin position="209"/>
        <end position="223"/>
    </location>
</feature>
<feature type="compositionally biased region" description="Basic residues" evidence="1">
    <location>
        <begin position="257"/>
        <end position="272"/>
    </location>
</feature>
<accession>A0A843V808</accession>
<feature type="region of interest" description="Disordered" evidence="1">
    <location>
        <begin position="202"/>
        <end position="224"/>
    </location>
</feature>
<name>A0A843V808_COLES</name>
<keyword evidence="3" id="KW-1185">Reference proteome</keyword>
<evidence type="ECO:0000313" key="2">
    <source>
        <dbReference type="EMBL" id="MQL91376.1"/>
    </source>
</evidence>
<feature type="region of interest" description="Disordered" evidence="1">
    <location>
        <begin position="330"/>
        <end position="350"/>
    </location>
</feature>
<dbReference type="AlphaFoldDB" id="A0A843V808"/>
<reference evidence="2" key="1">
    <citation type="submission" date="2017-07" db="EMBL/GenBank/DDBJ databases">
        <title>Taro Niue Genome Assembly and Annotation.</title>
        <authorList>
            <person name="Atibalentja N."/>
            <person name="Keating K."/>
            <person name="Fields C.J."/>
        </authorList>
    </citation>
    <scope>NUCLEOTIDE SEQUENCE</scope>
    <source>
        <strain evidence="2">Niue_2</strain>
        <tissue evidence="2">Leaf</tissue>
    </source>
</reference>
<protein>
    <recommendedName>
        <fullName evidence="4">Aminotransferase-like plant mobile domain-containing protein</fullName>
    </recommendedName>
</protein>
<evidence type="ECO:0000313" key="3">
    <source>
        <dbReference type="Proteomes" id="UP000652761"/>
    </source>
</evidence>
<dbReference type="Proteomes" id="UP000652761">
    <property type="component" value="Unassembled WGS sequence"/>
</dbReference>
<feature type="region of interest" description="Disordered" evidence="1">
    <location>
        <begin position="251"/>
        <end position="302"/>
    </location>
</feature>
<sequence length="628" mass="68334">MFLNQLRNARKALSFLPSKDQAGLNLQHCSWGFRPIAVESPEGMQYFLPGQQEAHPSFYKGWLCSVRPSVLVFRKGTAVILEPYYPNRFARNFGYDQTTPPNADFPLSTRLYRGNDRHLVAASWWCYYIRRGPPLGCALPEAERLGQVDVYYAQWWFRHSNVFREQVDRIKEAEEKRLCRVDFPPLAISTTFLKKRFPAVDPSLHGSRRKEGSQKPPLTEKHAYMGTMKPLERPSISDLWDAISKAGKIVKLDPKAPLKKKPSSPRPKKRRAVKADGASKRAARERAIEDSLPEEPTPSDAIVEDADFGTQNDEGIGDMETDDYHPVRDGVPSSDEEGILTAGDPGRGDVEANIGVSETPIGSDDQDDLLSYDENMSASFQELHDLLDIEVDPGLPEYQEGTATGIHDTDWTEILQNASKLTFSLHSLPAIITSGAEMPEFPTLEEGELPRERISERNGSALVNLDPAHPVEGAISGDLEITPHDHLGGELTGAPEQSQPVTNTPSQGYEIVEGAIIGEDSVGSGGVATGDVSMVDDTVGSSQTPGAGADVKASGATCFAMGGVDGGAIIGAASHHDDPAPPTSQEVTPPVLAEGGLVPVQRPDFSPHGIVWPDDSQTGSEQGIRLFD</sequence>
<gene>
    <name evidence="2" type="ORF">Taro_023988</name>
</gene>
<dbReference type="EMBL" id="NMUH01001333">
    <property type="protein sequence ID" value="MQL91376.1"/>
    <property type="molecule type" value="Genomic_DNA"/>
</dbReference>
<evidence type="ECO:0008006" key="4">
    <source>
        <dbReference type="Google" id="ProtNLM"/>
    </source>
</evidence>
<evidence type="ECO:0000256" key="1">
    <source>
        <dbReference type="SAM" id="MobiDB-lite"/>
    </source>
</evidence>
<dbReference type="OrthoDB" id="2011236at2759"/>
<feature type="compositionally biased region" description="Basic and acidic residues" evidence="1">
    <location>
        <begin position="273"/>
        <end position="289"/>
    </location>
</feature>
<proteinExistence type="predicted"/>
<feature type="region of interest" description="Disordered" evidence="1">
    <location>
        <begin position="596"/>
        <end position="628"/>
    </location>
</feature>
<organism evidence="2 3">
    <name type="scientific">Colocasia esculenta</name>
    <name type="common">Wild taro</name>
    <name type="synonym">Arum esculentum</name>
    <dbReference type="NCBI Taxonomy" id="4460"/>
    <lineage>
        <taxon>Eukaryota</taxon>
        <taxon>Viridiplantae</taxon>
        <taxon>Streptophyta</taxon>
        <taxon>Embryophyta</taxon>
        <taxon>Tracheophyta</taxon>
        <taxon>Spermatophyta</taxon>
        <taxon>Magnoliopsida</taxon>
        <taxon>Liliopsida</taxon>
        <taxon>Araceae</taxon>
        <taxon>Aroideae</taxon>
        <taxon>Colocasieae</taxon>
        <taxon>Colocasia</taxon>
    </lineage>
</organism>
<comment type="caution">
    <text evidence="2">The sequence shown here is derived from an EMBL/GenBank/DDBJ whole genome shotgun (WGS) entry which is preliminary data.</text>
</comment>